<dbReference type="EMBL" id="JADFTS010000005">
    <property type="protein sequence ID" value="KAF9606552.1"/>
    <property type="molecule type" value="Genomic_DNA"/>
</dbReference>
<dbReference type="Proteomes" id="UP000631114">
    <property type="component" value="Unassembled WGS sequence"/>
</dbReference>
<comment type="caution">
    <text evidence="4">The sequence shown here is derived from an EMBL/GenBank/DDBJ whole genome shotgun (WGS) entry which is preliminary data.</text>
</comment>
<proteinExistence type="predicted"/>
<evidence type="ECO:0000256" key="3">
    <source>
        <dbReference type="ARBA" id="ARBA00022553"/>
    </source>
</evidence>
<dbReference type="InterPro" id="IPR011006">
    <property type="entry name" value="CheY-like_superfamily"/>
</dbReference>
<dbReference type="GO" id="GO:0004673">
    <property type="term" value="F:protein histidine kinase activity"/>
    <property type="evidence" value="ECO:0007669"/>
    <property type="project" value="UniProtKB-EC"/>
</dbReference>
<gene>
    <name evidence="4" type="ORF">IFM89_026242</name>
</gene>
<evidence type="ECO:0000256" key="1">
    <source>
        <dbReference type="ARBA" id="ARBA00000085"/>
    </source>
</evidence>
<protein>
    <recommendedName>
        <fullName evidence="2">histidine kinase</fullName>
        <ecNumber evidence="2">2.7.13.3</ecNumber>
    </recommendedName>
</protein>
<name>A0A835HYM5_9MAGN</name>
<dbReference type="OrthoDB" id="550524at2759"/>
<evidence type="ECO:0000313" key="5">
    <source>
        <dbReference type="Proteomes" id="UP000631114"/>
    </source>
</evidence>
<keyword evidence="3" id="KW-0597">Phosphoprotein</keyword>
<comment type="catalytic activity">
    <reaction evidence="1">
        <text>ATP + protein L-histidine = ADP + protein N-phospho-L-histidine.</text>
        <dbReference type="EC" id="2.7.13.3"/>
    </reaction>
</comment>
<dbReference type="SUPFAM" id="SSF52172">
    <property type="entry name" value="CheY-like"/>
    <property type="match status" value="1"/>
</dbReference>
<evidence type="ECO:0000256" key="2">
    <source>
        <dbReference type="ARBA" id="ARBA00012438"/>
    </source>
</evidence>
<dbReference type="AlphaFoldDB" id="A0A835HYM5"/>
<dbReference type="PANTHER" id="PTHR43719">
    <property type="entry name" value="TWO-COMPONENT HISTIDINE KINASE"/>
    <property type="match status" value="1"/>
</dbReference>
<sequence>MPKFVEKLEAKNDVEAEEMPIMDGFEATRQIWLEEKLYNVRFFIIALTAHTETDPHKQIPLAGMDFVTTKPISGDITYSHPGY</sequence>
<accession>A0A835HYM5</accession>
<keyword evidence="5" id="KW-1185">Reference proteome</keyword>
<organism evidence="4 5">
    <name type="scientific">Coptis chinensis</name>
    <dbReference type="NCBI Taxonomy" id="261450"/>
    <lineage>
        <taxon>Eukaryota</taxon>
        <taxon>Viridiplantae</taxon>
        <taxon>Streptophyta</taxon>
        <taxon>Embryophyta</taxon>
        <taxon>Tracheophyta</taxon>
        <taxon>Spermatophyta</taxon>
        <taxon>Magnoliopsida</taxon>
        <taxon>Ranunculales</taxon>
        <taxon>Ranunculaceae</taxon>
        <taxon>Coptidoideae</taxon>
        <taxon>Coptis</taxon>
    </lineage>
</organism>
<evidence type="ECO:0000313" key="4">
    <source>
        <dbReference type="EMBL" id="KAF9606552.1"/>
    </source>
</evidence>
<dbReference type="Gene3D" id="3.40.50.2300">
    <property type="match status" value="1"/>
</dbReference>
<dbReference type="EC" id="2.7.13.3" evidence="2"/>
<reference evidence="4 5" key="1">
    <citation type="submission" date="2020-10" db="EMBL/GenBank/DDBJ databases">
        <title>The Coptis chinensis genome and diversification of protoberbering-type alkaloids.</title>
        <authorList>
            <person name="Wang B."/>
            <person name="Shu S."/>
            <person name="Song C."/>
            <person name="Liu Y."/>
        </authorList>
    </citation>
    <scope>NUCLEOTIDE SEQUENCE [LARGE SCALE GENOMIC DNA]</scope>
    <source>
        <strain evidence="4">HL-2020</strain>
        <tissue evidence="4">Leaf</tissue>
    </source>
</reference>
<dbReference type="InterPro" id="IPR050956">
    <property type="entry name" value="2C_system_His_kinase"/>
</dbReference>
<dbReference type="PANTHER" id="PTHR43719:SF75">
    <property type="entry name" value="HISTIDINE KINASE CKI1"/>
    <property type="match status" value="1"/>
</dbReference>